<dbReference type="AlphaFoldDB" id="A0A5A7Q8P8"/>
<proteinExistence type="predicted"/>
<name>A0A5A7Q8P8_STRAF</name>
<keyword evidence="2" id="KW-0238">DNA-binding</keyword>
<dbReference type="SUPFAM" id="SSF50249">
    <property type="entry name" value="Nucleic acid-binding proteins"/>
    <property type="match status" value="2"/>
</dbReference>
<evidence type="ECO:0000256" key="1">
    <source>
        <dbReference type="SAM" id="MobiDB-lite"/>
    </source>
</evidence>
<dbReference type="OrthoDB" id="1740937at2759"/>
<dbReference type="InterPro" id="IPR012340">
    <property type="entry name" value="NA-bd_OB-fold"/>
</dbReference>
<gene>
    <name evidence="2" type="ORF">STAS_18042</name>
</gene>
<organism evidence="2 3">
    <name type="scientific">Striga asiatica</name>
    <name type="common">Asiatic witchweed</name>
    <name type="synonym">Buchnera asiatica</name>
    <dbReference type="NCBI Taxonomy" id="4170"/>
    <lineage>
        <taxon>Eukaryota</taxon>
        <taxon>Viridiplantae</taxon>
        <taxon>Streptophyta</taxon>
        <taxon>Embryophyta</taxon>
        <taxon>Tracheophyta</taxon>
        <taxon>Spermatophyta</taxon>
        <taxon>Magnoliopsida</taxon>
        <taxon>eudicotyledons</taxon>
        <taxon>Gunneridae</taxon>
        <taxon>Pentapetalae</taxon>
        <taxon>asterids</taxon>
        <taxon>lamiids</taxon>
        <taxon>Lamiales</taxon>
        <taxon>Orobanchaceae</taxon>
        <taxon>Buchnereae</taxon>
        <taxon>Striga</taxon>
    </lineage>
</organism>
<evidence type="ECO:0000313" key="3">
    <source>
        <dbReference type="Proteomes" id="UP000325081"/>
    </source>
</evidence>
<dbReference type="EMBL" id="BKCP01006072">
    <property type="protein sequence ID" value="GER41328.1"/>
    <property type="molecule type" value="Genomic_DNA"/>
</dbReference>
<protein>
    <submittedName>
        <fullName evidence="2">Replication protein A 70 kDa DNA-binding subunit A</fullName>
    </submittedName>
</protein>
<evidence type="ECO:0000313" key="2">
    <source>
        <dbReference type="EMBL" id="GER41328.1"/>
    </source>
</evidence>
<keyword evidence="3" id="KW-1185">Reference proteome</keyword>
<accession>A0A5A7Q8P8</accession>
<sequence length="466" mass="52892">MSRKYLQIKEVNVDTECWTVIIQVVEKSHVQIGRYGKRVPYQKYVFMDSQGTIVSATVFGSAHIQFSDEHIMQYKRYYVSGANVQSANPLYQISDYAFTWTTQKGTLVEEYPEKLPPQLPCKHAGISWVLLFMYCGEKMFPQNEFAKEKGEQLASTLPTGNIIVAMRVKVTTFNLLSVRTTHINTMMINPPMAEVITLKQWYIDHKEEVNHQLELKVYKNPEFLLPPPNESEIISVHSALKNLQTTSYWFTACHNYKKGLRAQVGWIVICPQCKAEGPVEPRCRFTLGIEDNIGLIQAVISGPEAEQLLLMTTAQICLNKNQLENAMGVEANFEKKQITCFVRHYISDYQDKNESSFVVVVVYVNEDNVEDILPVDETNTSVHPHRLDKHVAIEEQLTQTAHTVLASILDTPSPIAPEKQNRKGAKRSIDFDLQPSGTTNTEEIEGDDPVHGSTSGRSTKRQKKHA</sequence>
<reference evidence="3" key="1">
    <citation type="journal article" date="2019" name="Curr. Biol.">
        <title>Genome Sequence of Striga asiatica Provides Insight into the Evolution of Plant Parasitism.</title>
        <authorList>
            <person name="Yoshida S."/>
            <person name="Kim S."/>
            <person name="Wafula E.K."/>
            <person name="Tanskanen J."/>
            <person name="Kim Y.M."/>
            <person name="Honaas L."/>
            <person name="Yang Z."/>
            <person name="Spallek T."/>
            <person name="Conn C.E."/>
            <person name="Ichihashi Y."/>
            <person name="Cheong K."/>
            <person name="Cui S."/>
            <person name="Der J.P."/>
            <person name="Gundlach H."/>
            <person name="Jiao Y."/>
            <person name="Hori C."/>
            <person name="Ishida J.K."/>
            <person name="Kasahara H."/>
            <person name="Kiba T."/>
            <person name="Kim M.S."/>
            <person name="Koo N."/>
            <person name="Laohavisit A."/>
            <person name="Lee Y.H."/>
            <person name="Lumba S."/>
            <person name="McCourt P."/>
            <person name="Mortimer J.C."/>
            <person name="Mutuku J.M."/>
            <person name="Nomura T."/>
            <person name="Sasaki-Sekimoto Y."/>
            <person name="Seto Y."/>
            <person name="Wang Y."/>
            <person name="Wakatake T."/>
            <person name="Sakakibara H."/>
            <person name="Demura T."/>
            <person name="Yamaguchi S."/>
            <person name="Yoneyama K."/>
            <person name="Manabe R.I."/>
            <person name="Nelson D.C."/>
            <person name="Schulman A.H."/>
            <person name="Timko M.P."/>
            <person name="dePamphilis C.W."/>
            <person name="Choi D."/>
            <person name="Shirasu K."/>
        </authorList>
    </citation>
    <scope>NUCLEOTIDE SEQUENCE [LARGE SCALE GENOMIC DNA]</scope>
    <source>
        <strain evidence="3">cv. UVA1</strain>
    </source>
</reference>
<dbReference type="GO" id="GO:0003677">
    <property type="term" value="F:DNA binding"/>
    <property type="evidence" value="ECO:0007669"/>
    <property type="project" value="UniProtKB-KW"/>
</dbReference>
<dbReference type="Gene3D" id="2.40.50.140">
    <property type="entry name" value="Nucleic acid-binding proteins"/>
    <property type="match status" value="3"/>
</dbReference>
<comment type="caution">
    <text evidence="2">The sequence shown here is derived from an EMBL/GenBank/DDBJ whole genome shotgun (WGS) entry which is preliminary data.</text>
</comment>
<feature type="region of interest" description="Disordered" evidence="1">
    <location>
        <begin position="408"/>
        <end position="466"/>
    </location>
</feature>
<dbReference type="Proteomes" id="UP000325081">
    <property type="component" value="Unassembled WGS sequence"/>
</dbReference>